<keyword evidence="1" id="KW-0472">Membrane</keyword>
<accession>A0A0F9UV63</accession>
<keyword evidence="1" id="KW-0812">Transmembrane</keyword>
<name>A0A0F9UV63_9ZZZZ</name>
<comment type="caution">
    <text evidence="2">The sequence shown here is derived from an EMBL/GenBank/DDBJ whole genome shotgun (WGS) entry which is preliminary data.</text>
</comment>
<sequence length="368" mass="43235">MTYSHSTNHSFNPKIDFWRPIENLFTSFPYWEQWNKYHSKNDFINFYETKTKESFDVYDDEVDIYGKKIVELYIPQGAHNILLDAIPKEQRKKVTIGTRINHTGKIIKFLSKHISNPDTLHKFQQFFENAYKFLANIQNFDINNSIIRSHGLTEENDANYEKKKEQFKKKYINNEKGIIKPDDFKEYFNSACRKHRVPFIMYIQKGECYVIHTTDIFVEKTILDTPVFLKNNNLEDANAYFVKAVNLRDKGDFKESLNNLRQAMEDIRDEIYKRYKLGNPSISLHNDLINLIEVHRDKVFDFSKIPQSDSKKLEKILANLKKSVSLLVKMTNIGSHKSSVPNLIEGNTTLFALGLASSIIPYLFYLLK</sequence>
<organism evidence="2">
    <name type="scientific">marine sediment metagenome</name>
    <dbReference type="NCBI Taxonomy" id="412755"/>
    <lineage>
        <taxon>unclassified sequences</taxon>
        <taxon>metagenomes</taxon>
        <taxon>ecological metagenomes</taxon>
    </lineage>
</organism>
<dbReference type="EMBL" id="LAZR01000536">
    <property type="protein sequence ID" value="KKN65056.1"/>
    <property type="molecule type" value="Genomic_DNA"/>
</dbReference>
<keyword evidence="1" id="KW-1133">Transmembrane helix</keyword>
<proteinExistence type="predicted"/>
<reference evidence="2" key="1">
    <citation type="journal article" date="2015" name="Nature">
        <title>Complex archaea that bridge the gap between prokaryotes and eukaryotes.</title>
        <authorList>
            <person name="Spang A."/>
            <person name="Saw J.H."/>
            <person name="Jorgensen S.L."/>
            <person name="Zaremba-Niedzwiedzka K."/>
            <person name="Martijn J."/>
            <person name="Lind A.E."/>
            <person name="van Eijk R."/>
            <person name="Schleper C."/>
            <person name="Guy L."/>
            <person name="Ettema T.J."/>
        </authorList>
    </citation>
    <scope>NUCLEOTIDE SEQUENCE</scope>
</reference>
<evidence type="ECO:0000313" key="2">
    <source>
        <dbReference type="EMBL" id="KKN65056.1"/>
    </source>
</evidence>
<protein>
    <submittedName>
        <fullName evidence="2">Uncharacterized protein</fullName>
    </submittedName>
</protein>
<evidence type="ECO:0000256" key="1">
    <source>
        <dbReference type="SAM" id="Phobius"/>
    </source>
</evidence>
<gene>
    <name evidence="2" type="ORF">LCGC14_0485550</name>
</gene>
<feature type="transmembrane region" description="Helical" evidence="1">
    <location>
        <begin position="349"/>
        <end position="367"/>
    </location>
</feature>
<dbReference type="AlphaFoldDB" id="A0A0F9UV63"/>